<dbReference type="InterPro" id="IPR050237">
    <property type="entry name" value="ATP-dep_AMP-bd_enzyme"/>
</dbReference>
<dbReference type="PANTHER" id="PTHR43767">
    <property type="entry name" value="LONG-CHAIN-FATTY-ACID--COA LIGASE"/>
    <property type="match status" value="1"/>
</dbReference>
<dbReference type="Pfam" id="PF00501">
    <property type="entry name" value="AMP-binding"/>
    <property type="match status" value="1"/>
</dbReference>
<feature type="domain" description="AMP-binding enzyme C-terminal" evidence="2">
    <location>
        <begin position="419"/>
        <end position="494"/>
    </location>
</feature>
<dbReference type="PANTHER" id="PTHR43767:SF1">
    <property type="entry name" value="NONRIBOSOMAL PEPTIDE SYNTHASE PES1 (EUROFUNG)-RELATED"/>
    <property type="match status" value="1"/>
</dbReference>
<gene>
    <name evidence="3" type="ORF">WKW77_18715</name>
</gene>
<dbReference type="SUPFAM" id="SSF56801">
    <property type="entry name" value="Acetyl-CoA synthetase-like"/>
    <property type="match status" value="1"/>
</dbReference>
<dbReference type="Pfam" id="PF13193">
    <property type="entry name" value="AMP-binding_C"/>
    <property type="match status" value="1"/>
</dbReference>
<dbReference type="InterPro" id="IPR025110">
    <property type="entry name" value="AMP-bd_C"/>
</dbReference>
<evidence type="ECO:0000259" key="2">
    <source>
        <dbReference type="Pfam" id="PF13193"/>
    </source>
</evidence>
<evidence type="ECO:0000259" key="1">
    <source>
        <dbReference type="Pfam" id="PF00501"/>
    </source>
</evidence>
<dbReference type="InterPro" id="IPR045851">
    <property type="entry name" value="AMP-bd_C_sf"/>
</dbReference>
<proteinExistence type="predicted"/>
<dbReference type="Proteomes" id="UP001365846">
    <property type="component" value="Unassembled WGS sequence"/>
</dbReference>
<accession>A0ABU8VHP1</accession>
<reference evidence="3 4" key="1">
    <citation type="submission" date="2024-03" db="EMBL/GenBank/DDBJ databases">
        <title>Novel species of the genus Variovorax.</title>
        <authorList>
            <person name="Liu Q."/>
            <person name="Xin Y.-H."/>
        </authorList>
    </citation>
    <scope>NUCLEOTIDE SEQUENCE [LARGE SCALE GENOMIC DNA]</scope>
    <source>
        <strain evidence="3 4">KACC 18899</strain>
    </source>
</reference>
<dbReference type="InterPro" id="IPR020845">
    <property type="entry name" value="AMP-binding_CS"/>
</dbReference>
<feature type="domain" description="AMP-dependent synthetase/ligase" evidence="1">
    <location>
        <begin position="12"/>
        <end position="369"/>
    </location>
</feature>
<dbReference type="Gene3D" id="3.30.300.30">
    <property type="match status" value="1"/>
</dbReference>
<dbReference type="RefSeq" id="WP_340358359.1">
    <property type="nucleotide sequence ID" value="NZ_JBBKZU010000007.1"/>
</dbReference>
<dbReference type="EMBL" id="JBBKZU010000007">
    <property type="protein sequence ID" value="MEJ8813126.1"/>
    <property type="molecule type" value="Genomic_DNA"/>
</dbReference>
<evidence type="ECO:0000313" key="3">
    <source>
        <dbReference type="EMBL" id="MEJ8813126.1"/>
    </source>
</evidence>
<dbReference type="InterPro" id="IPR042099">
    <property type="entry name" value="ANL_N_sf"/>
</dbReference>
<evidence type="ECO:0000313" key="4">
    <source>
        <dbReference type="Proteomes" id="UP001365846"/>
    </source>
</evidence>
<dbReference type="PROSITE" id="PS00455">
    <property type="entry name" value="AMP_BINDING"/>
    <property type="match status" value="1"/>
</dbReference>
<keyword evidence="4" id="KW-1185">Reference proteome</keyword>
<comment type="caution">
    <text evidence="3">The sequence shown here is derived from an EMBL/GenBank/DDBJ whole genome shotgun (WGS) entry which is preliminary data.</text>
</comment>
<protein>
    <submittedName>
        <fullName evidence="3">AMP-binding protein</fullName>
    </submittedName>
</protein>
<dbReference type="InterPro" id="IPR000873">
    <property type="entry name" value="AMP-dep_synth/lig_dom"/>
</dbReference>
<dbReference type="Gene3D" id="3.40.50.12780">
    <property type="entry name" value="N-terminal domain of ligase-like"/>
    <property type="match status" value="1"/>
</dbReference>
<sequence>MHDLRTIVGRIDHFAAETPDKVAIEFGDRTITYAQLARSSAGLATVLRAKGLGAAQRVCLLASNAPEYLIFYHAVLRCGSALFPINADLSSSEIAYILGHADPVLAVCDASHSLPLADAQARAARPVPSLVLEDLFREAGRVDGGAAPAPLQEPREDDLALVIYTSGTTSLPKGVPATHRIELLSADAFASQWQVTADDRFVCALPLSFLFGLHTATMVAFAQGATVLLFEKFNPVRVLEGIASRRGTVMLGVPTMYAMMLEHVSETGKRYDLGSVRLAVSSGAPLAGPTRDAIERRLGMRVQDYYALSECRPIFSFHAGRLGDAPDGSVGMPVAGVEYRIVDEAGADVPCGEIGSLIVRSPTLMSGYFRDPERTAGALIDGWLLTGDLGRRDEEGAIYISGRTRDQVISGGQKISAVEVESVLLQHPAVAQAAAVGVPDEKYGELLKAAIVLRAAMQLDEDELRRHCKERLAAYKVPRLISFLDALPVSPAGKVLKRELIER</sequence>
<organism evidence="3 4">
    <name type="scientific">Variovorax ureilyticus</name>
    <dbReference type="NCBI Taxonomy" id="1836198"/>
    <lineage>
        <taxon>Bacteria</taxon>
        <taxon>Pseudomonadati</taxon>
        <taxon>Pseudomonadota</taxon>
        <taxon>Betaproteobacteria</taxon>
        <taxon>Burkholderiales</taxon>
        <taxon>Comamonadaceae</taxon>
        <taxon>Variovorax</taxon>
    </lineage>
</organism>
<name>A0ABU8VHP1_9BURK</name>